<dbReference type="AlphaFoldDB" id="A0A6D2KDH0"/>
<keyword evidence="1" id="KW-1133">Transmembrane helix</keyword>
<gene>
    <name evidence="2" type="ORF">MERR_LOCUS37110</name>
</gene>
<keyword evidence="1" id="KW-0812">Transmembrane</keyword>
<dbReference type="OrthoDB" id="1724124at2759"/>
<evidence type="ECO:0000313" key="2">
    <source>
        <dbReference type="EMBL" id="CAA7049875.1"/>
    </source>
</evidence>
<evidence type="ECO:0000313" key="3">
    <source>
        <dbReference type="Proteomes" id="UP000467841"/>
    </source>
</evidence>
<proteinExistence type="predicted"/>
<evidence type="ECO:0000256" key="1">
    <source>
        <dbReference type="SAM" id="Phobius"/>
    </source>
</evidence>
<accession>A0A6D2KDH0</accession>
<name>A0A6D2KDH0_9BRAS</name>
<organism evidence="2 3">
    <name type="scientific">Microthlaspi erraticum</name>
    <dbReference type="NCBI Taxonomy" id="1685480"/>
    <lineage>
        <taxon>Eukaryota</taxon>
        <taxon>Viridiplantae</taxon>
        <taxon>Streptophyta</taxon>
        <taxon>Embryophyta</taxon>
        <taxon>Tracheophyta</taxon>
        <taxon>Spermatophyta</taxon>
        <taxon>Magnoliopsida</taxon>
        <taxon>eudicotyledons</taxon>
        <taxon>Gunneridae</taxon>
        <taxon>Pentapetalae</taxon>
        <taxon>rosids</taxon>
        <taxon>malvids</taxon>
        <taxon>Brassicales</taxon>
        <taxon>Brassicaceae</taxon>
        <taxon>Coluteocarpeae</taxon>
        <taxon>Microthlaspi</taxon>
    </lineage>
</organism>
<dbReference type="Proteomes" id="UP000467841">
    <property type="component" value="Unassembled WGS sequence"/>
</dbReference>
<dbReference type="EMBL" id="CACVBM020001429">
    <property type="protein sequence ID" value="CAA7049875.1"/>
    <property type="molecule type" value="Genomic_DNA"/>
</dbReference>
<feature type="transmembrane region" description="Helical" evidence="1">
    <location>
        <begin position="16"/>
        <end position="37"/>
    </location>
</feature>
<protein>
    <submittedName>
        <fullName evidence="2">Uncharacterized protein</fullName>
    </submittedName>
</protein>
<reference evidence="2" key="1">
    <citation type="submission" date="2020-01" db="EMBL/GenBank/DDBJ databases">
        <authorList>
            <person name="Mishra B."/>
        </authorList>
    </citation>
    <scope>NUCLEOTIDE SEQUENCE [LARGE SCALE GENOMIC DNA]</scope>
</reference>
<comment type="caution">
    <text evidence="2">The sequence shown here is derived from an EMBL/GenBank/DDBJ whole genome shotgun (WGS) entry which is preliminary data.</text>
</comment>
<keyword evidence="1" id="KW-0472">Membrane</keyword>
<keyword evidence="3" id="KW-1185">Reference proteome</keyword>
<sequence length="117" mass="12307">MSDNKSNAKGKEDTSYLGTALAVIGVIGAIAGLFSGADRKTMKAPGKDGRIFRDAFESDPKNSLANIAGTVVNYVGTARPIVNTAIDVFNVVKAVVIAETKSLSVITNKTMKDPNFE</sequence>